<dbReference type="PANTHER" id="PTHR46401:SF2">
    <property type="entry name" value="GLYCOSYLTRANSFERASE WBBK-RELATED"/>
    <property type="match status" value="1"/>
</dbReference>
<dbReference type="OrthoDB" id="9811902at2"/>
<evidence type="ECO:0000256" key="1">
    <source>
        <dbReference type="ARBA" id="ARBA00022679"/>
    </source>
</evidence>
<dbReference type="InterPro" id="IPR028098">
    <property type="entry name" value="Glyco_trans_4-like_N"/>
</dbReference>
<dbReference type="CDD" id="cd03794">
    <property type="entry name" value="GT4_WbuB-like"/>
    <property type="match status" value="1"/>
</dbReference>
<gene>
    <name evidence="4" type="ORF">SAMN04487891_101548</name>
    <name evidence="5" type="ORF">SAMN05216293_0555</name>
</gene>
<dbReference type="Pfam" id="PF00534">
    <property type="entry name" value="Glycos_transf_1"/>
    <property type="match status" value="1"/>
</dbReference>
<dbReference type="AlphaFoldDB" id="A0A1M6QDF7"/>
<organism evidence="5 6">
    <name type="scientific">Flagellimonas taeanensis</name>
    <dbReference type="NCBI Taxonomy" id="1005926"/>
    <lineage>
        <taxon>Bacteria</taxon>
        <taxon>Pseudomonadati</taxon>
        <taxon>Bacteroidota</taxon>
        <taxon>Flavobacteriia</taxon>
        <taxon>Flavobacteriales</taxon>
        <taxon>Flavobacteriaceae</taxon>
        <taxon>Flagellimonas</taxon>
    </lineage>
</organism>
<evidence type="ECO:0000313" key="7">
    <source>
        <dbReference type="Proteomes" id="UP000198940"/>
    </source>
</evidence>
<dbReference type="GO" id="GO:0009103">
    <property type="term" value="P:lipopolysaccharide biosynthetic process"/>
    <property type="evidence" value="ECO:0007669"/>
    <property type="project" value="TreeGrafter"/>
</dbReference>
<comment type="caution">
    <text evidence="5">The sequence shown here is derived from an EMBL/GenBank/DDBJ whole genome shotgun (WGS) entry which is preliminary data.</text>
</comment>
<evidence type="ECO:0000313" key="6">
    <source>
        <dbReference type="Proteomes" id="UP000184031"/>
    </source>
</evidence>
<feature type="domain" description="Glycosyl transferase family 1" evidence="2">
    <location>
        <begin position="223"/>
        <end position="367"/>
    </location>
</feature>
<proteinExistence type="predicted"/>
<evidence type="ECO:0000313" key="5">
    <source>
        <dbReference type="EMBL" id="SHK18289.1"/>
    </source>
</evidence>
<dbReference type="EMBL" id="FRAT01000001">
    <property type="protein sequence ID" value="SHK18289.1"/>
    <property type="molecule type" value="Genomic_DNA"/>
</dbReference>
<dbReference type="GO" id="GO:0016757">
    <property type="term" value="F:glycosyltransferase activity"/>
    <property type="evidence" value="ECO:0007669"/>
    <property type="project" value="InterPro"/>
</dbReference>
<dbReference type="Proteomes" id="UP000184031">
    <property type="component" value="Unassembled WGS sequence"/>
</dbReference>
<dbReference type="Pfam" id="PF13439">
    <property type="entry name" value="Glyco_transf_4"/>
    <property type="match status" value="1"/>
</dbReference>
<evidence type="ECO:0000259" key="2">
    <source>
        <dbReference type="Pfam" id="PF00534"/>
    </source>
</evidence>
<dbReference type="RefSeq" id="WP_072876571.1">
    <property type="nucleotide sequence ID" value="NZ_FOKU01000001.1"/>
</dbReference>
<accession>A0A1M6QDF7</accession>
<protein>
    <submittedName>
        <fullName evidence="5">Glycosyltransferase involved in cell wall bisynthesis</fullName>
    </submittedName>
</protein>
<dbReference type="SUPFAM" id="SSF53756">
    <property type="entry name" value="UDP-Glycosyltransferase/glycogen phosphorylase"/>
    <property type="match status" value="1"/>
</dbReference>
<reference evidence="5 6" key="1">
    <citation type="submission" date="2016-11" db="EMBL/GenBank/DDBJ databases">
        <authorList>
            <person name="Varghese N."/>
            <person name="Submissions S."/>
        </authorList>
    </citation>
    <scope>NUCLEOTIDE SEQUENCE [LARGE SCALE GENOMIC DNA]</scope>
    <source>
        <strain evidence="5 6">CGMCC 1.12174</strain>
        <strain evidence="4 7">DSM 26351</strain>
    </source>
</reference>
<evidence type="ECO:0000259" key="3">
    <source>
        <dbReference type="Pfam" id="PF13439"/>
    </source>
</evidence>
<dbReference type="PANTHER" id="PTHR46401">
    <property type="entry name" value="GLYCOSYLTRANSFERASE WBBK-RELATED"/>
    <property type="match status" value="1"/>
</dbReference>
<keyword evidence="7" id="KW-1185">Reference proteome</keyword>
<evidence type="ECO:0000313" key="4">
    <source>
        <dbReference type="EMBL" id="SFB70334.1"/>
    </source>
</evidence>
<dbReference type="EMBL" id="FOKU01000001">
    <property type="protein sequence ID" value="SFB70334.1"/>
    <property type="molecule type" value="Genomic_DNA"/>
</dbReference>
<dbReference type="Gene3D" id="3.40.50.2000">
    <property type="entry name" value="Glycogen Phosphorylase B"/>
    <property type="match status" value="2"/>
</dbReference>
<dbReference type="Proteomes" id="UP000198940">
    <property type="component" value="Unassembled WGS sequence"/>
</dbReference>
<feature type="domain" description="Glycosyltransferase subfamily 4-like N-terminal" evidence="3">
    <location>
        <begin position="21"/>
        <end position="203"/>
    </location>
</feature>
<sequence>MKILFLSDNFVPETNAPAHRTFEHCREWVKQGMEVTVITCFPNFPHGKVYEGYKNKLYQVDFIEGIRVIRVWSFMAENKGFVKRVLDFCSFMVTSFIAGLFIKTDLIIATSPQFFTAISGRWLAFWKRRKWIMEVRDLWPESLKVVGVMNDNIFIRFFEFVEHRLYKSSWKLVTVTNYMKQEISEKHNIAETKIKVIRNGVDFNEFQPVPKNQDLLARLGLVNKYIIGYVGTHGLAHGLAFILKSAAKLKSGKIHFLFVGSGAEKPNLLEMQKELHLSNVTFLDPIPKNEVKEYLSILDAGLVNLIKSPVFMGALPSKINELVAMRIPILLGVEGEAEEFIRDNGLGVCFEPENEESFLTAINQLSNKMNVGTDYATKEVKTLIDRKELAGQMLEFLRI</sequence>
<name>A0A1M6QDF7_9FLAO</name>
<dbReference type="InterPro" id="IPR001296">
    <property type="entry name" value="Glyco_trans_1"/>
</dbReference>
<keyword evidence="1" id="KW-0808">Transferase</keyword>
<dbReference type="STRING" id="1055723.SAMN05216293_0555"/>